<feature type="domain" description="FAD-binding PCMH-type" evidence="6">
    <location>
        <begin position="40"/>
        <end position="218"/>
    </location>
</feature>
<evidence type="ECO:0000256" key="1">
    <source>
        <dbReference type="ARBA" id="ARBA00001974"/>
    </source>
</evidence>
<dbReference type="InterPro" id="IPR016166">
    <property type="entry name" value="FAD-bd_PCMH"/>
</dbReference>
<sequence length="581" mass="66002">MSLRIDDVEGMQYPRGVAASQKDYDFFNQQYATSTHQEDHDMYPSLIVQPKGDADVIRTVKWAKEKGVAVAVKSGGHQYSGASSTGGENIQLDLTHTYKDMMAYTGFAEATTQYVYIGVSNRMKDLNAYLTFNGLFVPHGQCAYVCVGGHAQTGGYGQLGRSFGLLGDHIRMIRMIDHEGAVQEFSQFDKPDLFWAILGGSPGNFGIITHYVIEVYKASEYMGAIKAQPGLKYKGPHGLKGLWVYTKETLTTLLKYLAQMSNDPEFPRNYDLCVNVLSVDFDIRSLFKELQETKIWEEIQEKIKKLLGGSQDGTGDNEFLDFLGGRTPALIVVYAQWCPVNKDDVYDQKVDGWFKQFRDLSGLFTHWALKINEWDKDMATMTGEWIFPKRREFDLPYVKRTYSTNQTNLSDKWIDTVVHRIDLIVNPKHFKEVNSAPGSKGDQHYERYINCKIAAQIQSFGGKYSRFATNKDNGTSYSWRDSTIVQTLDCFHNPDEASKSHAEGWVLKNDELMNGPNGVFSPVDRRLLWGSWGDWNLSDENVWKCYYEDEEKYKKIGEQRAKADPVGTFTPNPFAVKRVAA</sequence>
<evidence type="ECO:0000256" key="5">
    <source>
        <dbReference type="ARBA" id="ARBA00023002"/>
    </source>
</evidence>
<dbReference type="SUPFAM" id="SSF56176">
    <property type="entry name" value="FAD-binding/transporter-associated domain-like"/>
    <property type="match status" value="1"/>
</dbReference>
<dbReference type="PANTHER" id="PTHR42973:SF39">
    <property type="entry name" value="FAD-BINDING PCMH-TYPE DOMAIN-CONTAINING PROTEIN"/>
    <property type="match status" value="1"/>
</dbReference>
<keyword evidence="3" id="KW-0285">Flavoprotein</keyword>
<evidence type="ECO:0000259" key="6">
    <source>
        <dbReference type="PROSITE" id="PS51387"/>
    </source>
</evidence>
<proteinExistence type="inferred from homology"/>
<dbReference type="GO" id="GO:0071949">
    <property type="term" value="F:FAD binding"/>
    <property type="evidence" value="ECO:0007669"/>
    <property type="project" value="InterPro"/>
</dbReference>
<comment type="cofactor">
    <cofactor evidence="1">
        <name>FAD</name>
        <dbReference type="ChEBI" id="CHEBI:57692"/>
    </cofactor>
</comment>
<dbReference type="InterPro" id="IPR006093">
    <property type="entry name" value="Oxy_OxRdtase_FAD_BS"/>
</dbReference>
<protein>
    <recommendedName>
        <fullName evidence="6">FAD-binding PCMH-type domain-containing protein</fullName>
    </recommendedName>
</protein>
<comment type="caution">
    <text evidence="7">The sequence shown here is derived from an EMBL/GenBank/DDBJ whole genome shotgun (WGS) entry which is preliminary data.</text>
</comment>
<evidence type="ECO:0000256" key="2">
    <source>
        <dbReference type="ARBA" id="ARBA00005466"/>
    </source>
</evidence>
<dbReference type="Gene3D" id="3.30.465.10">
    <property type="match status" value="1"/>
</dbReference>
<dbReference type="PANTHER" id="PTHR42973">
    <property type="entry name" value="BINDING OXIDOREDUCTASE, PUTATIVE (AFU_ORTHOLOGUE AFUA_1G17690)-RELATED"/>
    <property type="match status" value="1"/>
</dbReference>
<accession>A0AAV9VNJ2</accession>
<evidence type="ECO:0000256" key="4">
    <source>
        <dbReference type="ARBA" id="ARBA00022827"/>
    </source>
</evidence>
<dbReference type="InterPro" id="IPR036318">
    <property type="entry name" value="FAD-bd_PCMH-like_sf"/>
</dbReference>
<dbReference type="PROSITE" id="PS00862">
    <property type="entry name" value="OX2_COVAL_FAD"/>
    <property type="match status" value="1"/>
</dbReference>
<dbReference type="GO" id="GO:0016491">
    <property type="term" value="F:oxidoreductase activity"/>
    <property type="evidence" value="ECO:0007669"/>
    <property type="project" value="UniProtKB-KW"/>
</dbReference>
<organism evidence="7 8">
    <name type="scientific">Orbilia blumenaviensis</name>
    <dbReference type="NCBI Taxonomy" id="1796055"/>
    <lineage>
        <taxon>Eukaryota</taxon>
        <taxon>Fungi</taxon>
        <taxon>Dikarya</taxon>
        <taxon>Ascomycota</taxon>
        <taxon>Pezizomycotina</taxon>
        <taxon>Orbiliomycetes</taxon>
        <taxon>Orbiliales</taxon>
        <taxon>Orbiliaceae</taxon>
        <taxon>Orbilia</taxon>
    </lineage>
</organism>
<dbReference type="Pfam" id="PF01565">
    <property type="entry name" value="FAD_binding_4"/>
    <property type="match status" value="1"/>
</dbReference>
<dbReference type="EMBL" id="JAVHNS010000001">
    <property type="protein sequence ID" value="KAK6362903.1"/>
    <property type="molecule type" value="Genomic_DNA"/>
</dbReference>
<dbReference type="InterPro" id="IPR016169">
    <property type="entry name" value="FAD-bd_PCMH_sub2"/>
</dbReference>
<evidence type="ECO:0000313" key="8">
    <source>
        <dbReference type="Proteomes" id="UP001373714"/>
    </source>
</evidence>
<name>A0AAV9VNJ2_9PEZI</name>
<dbReference type="Proteomes" id="UP001373714">
    <property type="component" value="Unassembled WGS sequence"/>
</dbReference>
<evidence type="ECO:0000256" key="3">
    <source>
        <dbReference type="ARBA" id="ARBA00022630"/>
    </source>
</evidence>
<keyword evidence="4" id="KW-0274">FAD</keyword>
<gene>
    <name evidence="7" type="ORF">TWF730_000355</name>
</gene>
<comment type="similarity">
    <text evidence="2">Belongs to the oxygen-dependent FAD-linked oxidoreductase family.</text>
</comment>
<keyword evidence="5" id="KW-0560">Oxidoreductase</keyword>
<dbReference type="InterPro" id="IPR050416">
    <property type="entry name" value="FAD-linked_Oxidoreductase"/>
</dbReference>
<reference evidence="7 8" key="1">
    <citation type="submission" date="2019-10" db="EMBL/GenBank/DDBJ databases">
        <authorList>
            <person name="Palmer J.M."/>
        </authorList>
    </citation>
    <scope>NUCLEOTIDE SEQUENCE [LARGE SCALE GENOMIC DNA]</scope>
    <source>
        <strain evidence="7 8">TWF730</strain>
    </source>
</reference>
<evidence type="ECO:0000313" key="7">
    <source>
        <dbReference type="EMBL" id="KAK6362903.1"/>
    </source>
</evidence>
<dbReference type="InterPro" id="IPR006094">
    <property type="entry name" value="Oxid_FAD_bind_N"/>
</dbReference>
<dbReference type="AlphaFoldDB" id="A0AAV9VNJ2"/>
<dbReference type="PROSITE" id="PS51387">
    <property type="entry name" value="FAD_PCMH"/>
    <property type="match status" value="1"/>
</dbReference>
<keyword evidence="8" id="KW-1185">Reference proteome</keyword>